<dbReference type="PANTHER" id="PTHR38834">
    <property type="entry name" value="PERIPLASMIC SUBSTRATE BINDING PROTEIN FAMILY 3"/>
    <property type="match status" value="1"/>
</dbReference>
<protein>
    <submittedName>
        <fullName evidence="1">Amino acid ABC transporter substrate-binding protein</fullName>
    </submittedName>
</protein>
<gene>
    <name evidence="1" type="ORF">POT9AD_5386</name>
</gene>
<sequence length="252" mass="28328">MFTVPHFKHLLFVLTLCAAVCAAAAGPVKLYLPDAPPLTFHDYEGGNGMVGDVVLAAAARSGRLTEIIAEPWLRAQATVSKGKDLLIIPLSRTPQREARYTWIAPIMLLERAFFSLDEPVASFAEARRRYQRIGVGLGTAQVETLRREGFAEQQIVQIRLGENPARLLELRRIDAWFTGIDEALYIWHKSAARRHELRMSPPLASTDLYLACSLDCDRQLVTQLRDAIAQLDHDGVSQRLRQAYRPMLWPTP</sequence>
<reference evidence="1" key="1">
    <citation type="submission" date="2018-11" db="EMBL/GenBank/DDBJ databases">
        <authorList>
            <consortium name="Genoscope - CEA"/>
            <person name="William W."/>
        </authorList>
    </citation>
    <scope>NUCLEOTIDE SEQUENCE [LARGE SCALE GENOMIC DNA]</scope>
    <source>
        <strain evidence="1">T9AD</strain>
    </source>
</reference>
<evidence type="ECO:0000313" key="1">
    <source>
        <dbReference type="EMBL" id="VDN66361.1"/>
    </source>
</evidence>
<proteinExistence type="predicted"/>
<dbReference type="OrthoDB" id="8587856at2"/>
<name>A0A653BCN5_ECTOL</name>
<dbReference type="PANTHER" id="PTHR38834:SF3">
    <property type="entry name" value="SOLUTE-BINDING PROTEIN FAMILY 3_N-TERMINAL DOMAIN-CONTAINING PROTEIN"/>
    <property type="match status" value="1"/>
</dbReference>
<dbReference type="EMBL" id="LR130779">
    <property type="protein sequence ID" value="VDN66361.1"/>
    <property type="molecule type" value="Genomic_DNA"/>
</dbReference>
<organism evidence="1">
    <name type="scientific">Ectopseudomonas oleovorans</name>
    <name type="common">Pseudomonas oleovorans</name>
    <dbReference type="NCBI Taxonomy" id="301"/>
    <lineage>
        <taxon>Bacteria</taxon>
        <taxon>Pseudomonadati</taxon>
        <taxon>Pseudomonadota</taxon>
        <taxon>Gammaproteobacteria</taxon>
        <taxon>Pseudomonadales</taxon>
        <taxon>Pseudomonadaceae</taxon>
        <taxon>Ectopseudomonas</taxon>
    </lineage>
</organism>
<dbReference type="Gene3D" id="3.40.190.10">
    <property type="entry name" value="Periplasmic binding protein-like II"/>
    <property type="match status" value="2"/>
</dbReference>
<accession>A0A653BCN5</accession>
<dbReference type="AlphaFoldDB" id="A0A653BCN5"/>
<dbReference type="SUPFAM" id="SSF53850">
    <property type="entry name" value="Periplasmic binding protein-like II"/>
    <property type="match status" value="1"/>
</dbReference>